<reference evidence="1 2" key="1">
    <citation type="submission" date="2021-05" db="EMBL/GenBank/DDBJ databases">
        <title>Description of Cellulomonas sp. DKR-3 sp. nov.</title>
        <authorList>
            <person name="Dahal R.H."/>
            <person name="Chaudhary D.K."/>
        </authorList>
    </citation>
    <scope>NUCLEOTIDE SEQUENCE [LARGE SCALE GENOMIC DNA]</scope>
    <source>
        <strain evidence="1 2">DKR-3</strain>
    </source>
</reference>
<organism evidence="1 2">
    <name type="scientific">Cellulomonas fulva</name>
    <dbReference type="NCBI Taxonomy" id="2835530"/>
    <lineage>
        <taxon>Bacteria</taxon>
        <taxon>Bacillati</taxon>
        <taxon>Actinomycetota</taxon>
        <taxon>Actinomycetes</taxon>
        <taxon>Micrococcales</taxon>
        <taxon>Cellulomonadaceae</taxon>
        <taxon>Cellulomonas</taxon>
    </lineage>
</organism>
<dbReference type="EMBL" id="JAHBOH010000001">
    <property type="protein sequence ID" value="MBT0993100.1"/>
    <property type="molecule type" value="Genomic_DNA"/>
</dbReference>
<accession>A0ABS5TVE3</accession>
<name>A0ABS5TVE3_9CELL</name>
<dbReference type="RefSeq" id="WP_214346090.1">
    <property type="nucleotide sequence ID" value="NZ_JAHBOH010000001.1"/>
</dbReference>
<comment type="caution">
    <text evidence="1">The sequence shown here is derived from an EMBL/GenBank/DDBJ whole genome shotgun (WGS) entry which is preliminary data.</text>
</comment>
<proteinExistence type="predicted"/>
<dbReference type="Proteomes" id="UP000722125">
    <property type="component" value="Unassembled WGS sequence"/>
</dbReference>
<evidence type="ECO:0000313" key="2">
    <source>
        <dbReference type="Proteomes" id="UP000722125"/>
    </source>
</evidence>
<protein>
    <recommendedName>
        <fullName evidence="3">Polysaccharide pyruvyl transferase domain-containing protein</fullName>
    </recommendedName>
</protein>
<sequence>MSIDLYWWRPTRSARALAGELVRRGGAWARMLAQQTPRMTNFGDEFSAIALGELTGARVRWAAASRARVYGIGSILTVYARERSEARVFGSGLRGAPATPWTVPAERVLAVRGTLTRDALGLPDDTVLGDPGLVVGSLDLGVGPRVRRPLVLPHFGAVGSAPARSALASMRAGGYDVVLPNAAPLEVARRIAAAPFLATSSLHGLVFAHALGTPARLVTFPGVPHQEPLFKYDDYLSALGDRARFVDVAQVPDDRAAARTAESLGEHAVVLRARAAAVAEALAPVARRL</sequence>
<keyword evidence="2" id="KW-1185">Reference proteome</keyword>
<evidence type="ECO:0000313" key="1">
    <source>
        <dbReference type="EMBL" id="MBT0993100.1"/>
    </source>
</evidence>
<gene>
    <name evidence="1" type="ORF">KIN34_02175</name>
</gene>
<evidence type="ECO:0008006" key="3">
    <source>
        <dbReference type="Google" id="ProtNLM"/>
    </source>
</evidence>